<dbReference type="PANTHER" id="PTHR22960">
    <property type="entry name" value="MOLYBDOPTERIN COFACTOR SYNTHESIS PROTEIN A"/>
    <property type="match status" value="1"/>
</dbReference>
<dbReference type="EMBL" id="CACRSW010000012">
    <property type="protein sequence ID" value="VYS93187.1"/>
    <property type="molecule type" value="Genomic_DNA"/>
</dbReference>
<protein>
    <submittedName>
        <fullName evidence="4">Cyclic pyranopterin monophosphate synthase accessory protein</fullName>
    </submittedName>
</protein>
<evidence type="ECO:0000256" key="1">
    <source>
        <dbReference type="ARBA" id="ARBA00005046"/>
    </source>
</evidence>
<accession>A0A6N2SI84</accession>
<dbReference type="PANTHER" id="PTHR22960:SF0">
    <property type="entry name" value="MOLYBDENUM COFACTOR BIOSYNTHESIS PROTEIN 1"/>
    <property type="match status" value="1"/>
</dbReference>
<dbReference type="AlphaFoldDB" id="A0A6N2SI84"/>
<evidence type="ECO:0000259" key="3">
    <source>
        <dbReference type="Pfam" id="PF01967"/>
    </source>
</evidence>
<reference evidence="4" key="1">
    <citation type="submission" date="2019-11" db="EMBL/GenBank/DDBJ databases">
        <authorList>
            <person name="Feng L."/>
        </authorList>
    </citation>
    <scope>NUCLEOTIDE SEQUENCE</scope>
    <source>
        <strain evidence="4">AvaginalisLFYP127</strain>
    </source>
</reference>
<dbReference type="NCBIfam" id="TIGR00581">
    <property type="entry name" value="moaC"/>
    <property type="match status" value="1"/>
</dbReference>
<feature type="domain" description="Molybdopterin cofactor biosynthesis C (MoaC)" evidence="3">
    <location>
        <begin position="13"/>
        <end position="146"/>
    </location>
</feature>
<gene>
    <name evidence="4" type="primary">moaC</name>
    <name evidence="4" type="ORF">AVLFYP127_00268</name>
</gene>
<dbReference type="InterPro" id="IPR036522">
    <property type="entry name" value="MoaC_sf"/>
</dbReference>
<dbReference type="NCBIfam" id="NF006870">
    <property type="entry name" value="PRK09364.1"/>
    <property type="match status" value="1"/>
</dbReference>
<name>A0A6N2SI84_9FIRM</name>
<dbReference type="GO" id="GO:0006777">
    <property type="term" value="P:Mo-molybdopterin cofactor biosynthetic process"/>
    <property type="evidence" value="ECO:0007669"/>
    <property type="project" value="UniProtKB-KW"/>
</dbReference>
<comment type="pathway">
    <text evidence="1">Cofactor biosynthesis; molybdopterin biosynthesis.</text>
</comment>
<sequence>MFTHLDKNGRGQMVDVSQKEISQREAIAKGSIELKNETIEAIKNEKIKKGDVLAIAQVAAIQAVKNTSSIIPMAHPLLLNGINVDFNFEGNLLFCEVKVKCQGKTGVEMEALTGVSAGLLTVYDMCKALDRSMTIKDIYLVKKSGGKSGLYEREKL</sequence>
<dbReference type="Gene3D" id="3.30.70.640">
    <property type="entry name" value="Molybdopterin cofactor biosynthesis C (MoaC) domain"/>
    <property type="match status" value="1"/>
</dbReference>
<keyword evidence="2" id="KW-0501">Molybdenum cofactor biosynthesis</keyword>
<evidence type="ECO:0000313" key="4">
    <source>
        <dbReference type="EMBL" id="VYS93187.1"/>
    </source>
</evidence>
<proteinExistence type="predicted"/>
<organism evidence="4">
    <name type="scientific">Anaerococcus vaginalis</name>
    <dbReference type="NCBI Taxonomy" id="33037"/>
    <lineage>
        <taxon>Bacteria</taxon>
        <taxon>Bacillati</taxon>
        <taxon>Bacillota</taxon>
        <taxon>Tissierellia</taxon>
        <taxon>Tissierellales</taxon>
        <taxon>Peptoniphilaceae</taxon>
        <taxon>Anaerococcus</taxon>
    </lineage>
</organism>
<dbReference type="UniPathway" id="UPA00344"/>
<dbReference type="GO" id="GO:0061799">
    <property type="term" value="F:cyclic pyranopterin monophosphate synthase activity"/>
    <property type="evidence" value="ECO:0007669"/>
    <property type="project" value="TreeGrafter"/>
</dbReference>
<dbReference type="InterPro" id="IPR050105">
    <property type="entry name" value="MoCo_biosynth_MoaA/MoaC"/>
</dbReference>
<dbReference type="InterPro" id="IPR023045">
    <property type="entry name" value="MoaC"/>
</dbReference>
<dbReference type="RefSeq" id="WP_156328851.1">
    <property type="nucleotide sequence ID" value="NZ_CACRSW010000012.1"/>
</dbReference>
<dbReference type="Pfam" id="PF01967">
    <property type="entry name" value="MoaC"/>
    <property type="match status" value="1"/>
</dbReference>
<dbReference type="SUPFAM" id="SSF55040">
    <property type="entry name" value="Molybdenum cofactor biosynthesis protein C, MoaC"/>
    <property type="match status" value="1"/>
</dbReference>
<evidence type="ECO:0000256" key="2">
    <source>
        <dbReference type="ARBA" id="ARBA00023150"/>
    </source>
</evidence>
<dbReference type="InterPro" id="IPR002820">
    <property type="entry name" value="Mopterin_CF_biosynth-C_dom"/>
</dbReference>
<dbReference type="GO" id="GO:0061798">
    <property type="term" value="F:GTP 3',8'-cyclase activity"/>
    <property type="evidence" value="ECO:0007669"/>
    <property type="project" value="TreeGrafter"/>
</dbReference>